<evidence type="ECO:0000256" key="1">
    <source>
        <dbReference type="SAM" id="MobiDB-lite"/>
    </source>
</evidence>
<dbReference type="GO" id="GO:0003677">
    <property type="term" value="F:DNA binding"/>
    <property type="evidence" value="ECO:0007669"/>
    <property type="project" value="InterPro"/>
</dbReference>
<dbReference type="InterPro" id="IPR002514">
    <property type="entry name" value="Transposase_8"/>
</dbReference>
<dbReference type="GO" id="GO:0006313">
    <property type="term" value="P:DNA transposition"/>
    <property type="evidence" value="ECO:0007669"/>
    <property type="project" value="InterPro"/>
</dbReference>
<gene>
    <name evidence="2" type="ORF">LHA35_26725</name>
</gene>
<feature type="compositionally biased region" description="Basic residues" evidence="1">
    <location>
        <begin position="64"/>
        <end position="75"/>
    </location>
</feature>
<organism evidence="2 3">
    <name type="scientific">Roseicella aerolata</name>
    <dbReference type="NCBI Taxonomy" id="2883479"/>
    <lineage>
        <taxon>Bacteria</taxon>
        <taxon>Pseudomonadati</taxon>
        <taxon>Pseudomonadota</taxon>
        <taxon>Alphaproteobacteria</taxon>
        <taxon>Acetobacterales</taxon>
        <taxon>Roseomonadaceae</taxon>
        <taxon>Roseicella</taxon>
    </lineage>
</organism>
<evidence type="ECO:0000313" key="2">
    <source>
        <dbReference type="EMBL" id="MCB4825315.1"/>
    </source>
</evidence>
<sequence>MFPDAFKLEAVAAVQGGRSVSQVAAELGLPDPLVRSWLRWAAGRGTAGSGAPAPPREQAAPARRVGRARPIRPPRSRGCGVNLLAARSRSPFPAGIRPGLAPQRPAVPRGYRTDRREAARLPKRVSEHLPVSEAH</sequence>
<reference evidence="2" key="1">
    <citation type="submission" date="2021-10" db="EMBL/GenBank/DDBJ databases">
        <title>Roseicella aerolatum sp. nov., isolated from aerosols of e-waste dismantling site.</title>
        <authorList>
            <person name="Qin T."/>
        </authorList>
    </citation>
    <scope>NUCLEOTIDE SEQUENCE</scope>
    <source>
        <strain evidence="2">GB24</strain>
    </source>
</reference>
<dbReference type="EMBL" id="JAJAQI010000081">
    <property type="protein sequence ID" value="MCB4825315.1"/>
    <property type="molecule type" value="Genomic_DNA"/>
</dbReference>
<protein>
    <submittedName>
        <fullName evidence="2">Transposase</fullName>
    </submittedName>
</protein>
<dbReference type="Proteomes" id="UP001139311">
    <property type="component" value="Unassembled WGS sequence"/>
</dbReference>
<dbReference type="GO" id="GO:0004803">
    <property type="term" value="F:transposase activity"/>
    <property type="evidence" value="ECO:0007669"/>
    <property type="project" value="InterPro"/>
</dbReference>
<dbReference type="InterPro" id="IPR009057">
    <property type="entry name" value="Homeodomain-like_sf"/>
</dbReference>
<feature type="region of interest" description="Disordered" evidence="1">
    <location>
        <begin position="44"/>
        <end position="135"/>
    </location>
</feature>
<accession>A0A9X1IIK4</accession>
<proteinExistence type="predicted"/>
<evidence type="ECO:0000313" key="3">
    <source>
        <dbReference type="Proteomes" id="UP001139311"/>
    </source>
</evidence>
<dbReference type="Gene3D" id="1.10.10.60">
    <property type="entry name" value="Homeodomain-like"/>
    <property type="match status" value="1"/>
</dbReference>
<dbReference type="Pfam" id="PF01527">
    <property type="entry name" value="HTH_Tnp_1"/>
    <property type="match status" value="1"/>
</dbReference>
<name>A0A9X1IIK4_9PROT</name>
<keyword evidence="3" id="KW-1185">Reference proteome</keyword>
<feature type="compositionally biased region" description="Basic and acidic residues" evidence="1">
    <location>
        <begin position="111"/>
        <end position="127"/>
    </location>
</feature>
<dbReference type="AlphaFoldDB" id="A0A9X1IIK4"/>
<dbReference type="RefSeq" id="WP_226614144.1">
    <property type="nucleotide sequence ID" value="NZ_JAJAQI010000081.1"/>
</dbReference>
<dbReference type="SUPFAM" id="SSF46689">
    <property type="entry name" value="Homeodomain-like"/>
    <property type="match status" value="1"/>
</dbReference>
<comment type="caution">
    <text evidence="2">The sequence shown here is derived from an EMBL/GenBank/DDBJ whole genome shotgun (WGS) entry which is preliminary data.</text>
</comment>